<comment type="caution">
    <text evidence="1">The sequence shown here is derived from an EMBL/GenBank/DDBJ whole genome shotgun (WGS) entry which is preliminary data.</text>
</comment>
<gene>
    <name evidence="1" type="ORF">F946_00704</name>
</gene>
<dbReference type="Proteomes" id="UP000018444">
    <property type="component" value="Unassembled WGS sequence"/>
</dbReference>
<dbReference type="HOGENOM" id="CLU_3211151_0_0_6"/>
<reference evidence="1 2" key="1">
    <citation type="submission" date="2013-02" db="EMBL/GenBank/DDBJ databases">
        <title>The Genome Sequence of Acinetobacter johnsonii ANC 3681.</title>
        <authorList>
            <consortium name="The Broad Institute Genome Sequencing Platform"/>
            <consortium name="The Broad Institute Genome Sequencing Center for Infectious Disease"/>
            <person name="Cerqueira G."/>
            <person name="Feldgarden M."/>
            <person name="Courvalin P."/>
            <person name="Perichon B."/>
            <person name="Grillot-Courvalin C."/>
            <person name="Clermont D."/>
            <person name="Rocha E."/>
            <person name="Yoon E.-J."/>
            <person name="Nemec A."/>
            <person name="Walker B."/>
            <person name="Young S.K."/>
            <person name="Zeng Q."/>
            <person name="Gargeya S."/>
            <person name="Fitzgerald M."/>
            <person name="Haas B."/>
            <person name="Abouelleil A."/>
            <person name="Alvarado L."/>
            <person name="Arachchi H.M."/>
            <person name="Berlin A.M."/>
            <person name="Chapman S.B."/>
            <person name="Dewar J."/>
            <person name="Goldberg J."/>
            <person name="Griggs A."/>
            <person name="Gujja S."/>
            <person name="Hansen M."/>
            <person name="Howarth C."/>
            <person name="Imamovic A."/>
            <person name="Larimer J."/>
            <person name="McCowan C."/>
            <person name="Murphy C."/>
            <person name="Neiman D."/>
            <person name="Pearson M."/>
            <person name="Priest M."/>
            <person name="Roberts A."/>
            <person name="Saif S."/>
            <person name="Shea T."/>
            <person name="Sisk P."/>
            <person name="Sykes S."/>
            <person name="Wortman J."/>
            <person name="Nusbaum C."/>
            <person name="Birren B."/>
        </authorList>
    </citation>
    <scope>NUCLEOTIDE SEQUENCE [LARGE SCALE GENOMIC DNA]</scope>
    <source>
        <strain evidence="1 2">ANC 3681</strain>
    </source>
</reference>
<evidence type="ECO:0000313" key="1">
    <source>
        <dbReference type="EMBL" id="ENV73767.1"/>
    </source>
</evidence>
<accession>N9BJC7</accession>
<organism evidence="1 2">
    <name type="scientific">Acinetobacter johnsonii ANC 3681</name>
    <dbReference type="NCBI Taxonomy" id="1217662"/>
    <lineage>
        <taxon>Bacteria</taxon>
        <taxon>Pseudomonadati</taxon>
        <taxon>Pseudomonadota</taxon>
        <taxon>Gammaproteobacteria</taxon>
        <taxon>Moraxellales</taxon>
        <taxon>Moraxellaceae</taxon>
        <taxon>Acinetobacter</taxon>
    </lineage>
</organism>
<proteinExistence type="predicted"/>
<dbReference type="EMBL" id="APPZ01000004">
    <property type="protein sequence ID" value="ENV73767.1"/>
    <property type="molecule type" value="Genomic_DNA"/>
</dbReference>
<dbReference type="AlphaFoldDB" id="N9BJC7"/>
<name>N9BJC7_ACIJO</name>
<sequence length="44" mass="5315">MMILWNLFTTSAKHVNSYVMLNHLYTVYLKLLEAYSNERSDIQY</sequence>
<protein>
    <submittedName>
        <fullName evidence="1">Uncharacterized protein</fullName>
    </submittedName>
</protein>
<evidence type="ECO:0000313" key="2">
    <source>
        <dbReference type="Proteomes" id="UP000018444"/>
    </source>
</evidence>